<dbReference type="GO" id="GO:0050667">
    <property type="term" value="P:homocysteine metabolic process"/>
    <property type="evidence" value="ECO:0007669"/>
    <property type="project" value="TreeGrafter"/>
</dbReference>
<evidence type="ECO:0000256" key="2">
    <source>
        <dbReference type="ARBA" id="ARBA00023285"/>
    </source>
</evidence>
<keyword evidence="6" id="KW-1185">Reference proteome</keyword>
<dbReference type="EC" id="2.1.1.13" evidence="5"/>
<sequence>MLNVEETIGMSLTTSYAMWPGASVSGWYFSHPDSRYFAIAQIQQDQVDSYADRKGWSLEEAEKWLGPNIN</sequence>
<dbReference type="Gene3D" id="3.10.196.10">
    <property type="entry name" value="Vitamin B12-dependent methionine synthase, activation domain"/>
    <property type="match status" value="1"/>
</dbReference>
<dbReference type="GO" id="GO:0046872">
    <property type="term" value="F:metal ion binding"/>
    <property type="evidence" value="ECO:0007669"/>
    <property type="project" value="UniProtKB-KW"/>
</dbReference>
<evidence type="ECO:0000313" key="6">
    <source>
        <dbReference type="Proteomes" id="UP000029224"/>
    </source>
</evidence>
<keyword evidence="1" id="KW-0479">Metal-binding</keyword>
<name>A0A090TAG8_9VIBR</name>
<reference evidence="5 6" key="1">
    <citation type="submission" date="2014-09" db="EMBL/GenBank/DDBJ databases">
        <title>Vibrio maritimus JCM 19240. (C210) whole genome shotgun sequence.</title>
        <authorList>
            <person name="Sawabe T."/>
            <person name="Meirelles P."/>
            <person name="Nakanishi M."/>
            <person name="Sayaka M."/>
            <person name="Hattori M."/>
            <person name="Ohkuma M."/>
        </authorList>
    </citation>
    <scope>NUCLEOTIDE SEQUENCE [LARGE SCALE GENOMIC DNA]</scope>
    <source>
        <strain evidence="5 6">JCM 19240</strain>
    </source>
</reference>
<dbReference type="GO" id="GO:0046653">
    <property type="term" value="P:tetrahydrofolate metabolic process"/>
    <property type="evidence" value="ECO:0007669"/>
    <property type="project" value="TreeGrafter"/>
</dbReference>
<comment type="caution">
    <text evidence="5">The sequence shown here is derived from an EMBL/GenBank/DDBJ whole genome shotgun (WGS) entry which is preliminary data.</text>
</comment>
<evidence type="ECO:0000256" key="1">
    <source>
        <dbReference type="ARBA" id="ARBA00022723"/>
    </source>
</evidence>
<keyword evidence="3 5" id="KW-0489">Methyltransferase</keyword>
<organism evidence="5 6">
    <name type="scientific">Vibrio maritimus</name>
    <dbReference type="NCBI Taxonomy" id="990268"/>
    <lineage>
        <taxon>Bacteria</taxon>
        <taxon>Pseudomonadati</taxon>
        <taxon>Pseudomonadota</taxon>
        <taxon>Gammaproteobacteria</taxon>
        <taxon>Vibrionales</taxon>
        <taxon>Vibrionaceae</taxon>
        <taxon>Vibrio</taxon>
    </lineage>
</organism>
<dbReference type="GO" id="GO:0005829">
    <property type="term" value="C:cytosol"/>
    <property type="evidence" value="ECO:0007669"/>
    <property type="project" value="TreeGrafter"/>
</dbReference>
<dbReference type="InterPro" id="IPR004223">
    <property type="entry name" value="VitB12-dep_Met_synth_activ_dom"/>
</dbReference>
<dbReference type="PROSITE" id="PS50974">
    <property type="entry name" value="ADOMET_ACTIVATION"/>
    <property type="match status" value="1"/>
</dbReference>
<feature type="domain" description="AdoMet activation" evidence="4">
    <location>
        <begin position="1"/>
        <end position="70"/>
    </location>
</feature>
<dbReference type="GO" id="GO:0032259">
    <property type="term" value="P:methylation"/>
    <property type="evidence" value="ECO:0007669"/>
    <property type="project" value="UniProtKB-KW"/>
</dbReference>
<dbReference type="EMBL" id="BBMT01000010">
    <property type="protein sequence ID" value="GAL36283.1"/>
    <property type="molecule type" value="Genomic_DNA"/>
</dbReference>
<dbReference type="PANTHER" id="PTHR45833">
    <property type="entry name" value="METHIONINE SYNTHASE"/>
    <property type="match status" value="1"/>
</dbReference>
<keyword evidence="3 5" id="KW-0808">Transferase</keyword>
<dbReference type="InterPro" id="IPR037010">
    <property type="entry name" value="VitB12-dep_Met_synth_activ_sf"/>
</dbReference>
<evidence type="ECO:0000256" key="3">
    <source>
        <dbReference type="PROSITE-ProRule" id="PRU00346"/>
    </source>
</evidence>
<dbReference type="GO" id="GO:0008705">
    <property type="term" value="F:methionine synthase activity"/>
    <property type="evidence" value="ECO:0007669"/>
    <property type="project" value="UniProtKB-EC"/>
</dbReference>
<reference evidence="5 6" key="2">
    <citation type="submission" date="2014-09" db="EMBL/GenBank/DDBJ databases">
        <authorList>
            <consortium name="NBRP consortium"/>
            <person name="Sawabe T."/>
            <person name="Meirelles P."/>
            <person name="Nakanishi M."/>
            <person name="Sayaka M."/>
            <person name="Hattori M."/>
            <person name="Ohkuma M."/>
        </authorList>
    </citation>
    <scope>NUCLEOTIDE SEQUENCE [LARGE SCALE GENOMIC DNA]</scope>
    <source>
        <strain evidence="5 6">JCM 19240</strain>
    </source>
</reference>
<dbReference type="InterPro" id="IPR050554">
    <property type="entry name" value="Met_Synthase/Corrinoid"/>
</dbReference>
<dbReference type="AlphaFoldDB" id="A0A090TAG8"/>
<evidence type="ECO:0000259" key="4">
    <source>
        <dbReference type="PROSITE" id="PS50974"/>
    </source>
</evidence>
<keyword evidence="2" id="KW-0170">Cobalt</keyword>
<dbReference type="Proteomes" id="UP000029224">
    <property type="component" value="Unassembled WGS sequence"/>
</dbReference>
<dbReference type="Pfam" id="PF02965">
    <property type="entry name" value="Met_synt_B12"/>
    <property type="match status" value="1"/>
</dbReference>
<evidence type="ECO:0000313" key="5">
    <source>
        <dbReference type="EMBL" id="GAL36283.1"/>
    </source>
</evidence>
<dbReference type="PANTHER" id="PTHR45833:SF1">
    <property type="entry name" value="METHIONINE SYNTHASE"/>
    <property type="match status" value="1"/>
</dbReference>
<dbReference type="SUPFAM" id="SSF56507">
    <property type="entry name" value="Methionine synthase activation domain-like"/>
    <property type="match status" value="1"/>
</dbReference>
<gene>
    <name evidence="5" type="ORF">JCM19240_1727</name>
</gene>
<protein>
    <submittedName>
        <fullName evidence="5">5-methyltetrahydrofolate-homocysteine methyltransferase</fullName>
        <ecNumber evidence="5">2.1.1.13</ecNumber>
    </submittedName>
</protein>
<accession>A0A090TAG8</accession>
<proteinExistence type="predicted"/>